<feature type="modified residue" description="Pyruvic acid (Ser); by autocatalysis" evidence="12">
    <location>
        <position position="1303"/>
    </location>
</feature>
<feature type="compositionally biased region" description="Basic and acidic residues" evidence="13">
    <location>
        <begin position="457"/>
        <end position="468"/>
    </location>
</feature>
<dbReference type="GO" id="GO:0004609">
    <property type="term" value="F:phosphatidylserine decarboxylase activity"/>
    <property type="evidence" value="ECO:0007669"/>
    <property type="project" value="UniProtKB-UniRule"/>
</dbReference>
<feature type="compositionally biased region" description="Polar residues" evidence="13">
    <location>
        <begin position="428"/>
        <end position="455"/>
    </location>
</feature>
<feature type="compositionally biased region" description="Low complexity" evidence="13">
    <location>
        <begin position="897"/>
        <end position="908"/>
    </location>
</feature>
<keyword evidence="2 12" id="KW-0444">Lipid biosynthesis</keyword>
<evidence type="ECO:0000256" key="1">
    <source>
        <dbReference type="ARBA" id="ARBA00005189"/>
    </source>
</evidence>
<dbReference type="HAMAP" id="MF_00663">
    <property type="entry name" value="PS_decarb_PSD_B_type2"/>
    <property type="match status" value="1"/>
</dbReference>
<keyword evidence="4" id="KW-0106">Calcium</keyword>
<feature type="region of interest" description="Disordered" evidence="13">
    <location>
        <begin position="888"/>
        <end position="955"/>
    </location>
</feature>
<dbReference type="GO" id="GO:0010008">
    <property type="term" value="C:endosome membrane"/>
    <property type="evidence" value="ECO:0007669"/>
    <property type="project" value="UniProtKB-SubCell"/>
</dbReference>
<comment type="domain">
    <text evidence="12">The C2 domains have an essential, but non-catalytic function. They may facilitate interactions with other proteins and are required for lipid transport function.</text>
</comment>
<dbReference type="SMART" id="SM00239">
    <property type="entry name" value="C2"/>
    <property type="match status" value="2"/>
</dbReference>
<evidence type="ECO:0000256" key="7">
    <source>
        <dbReference type="ARBA" id="ARBA00023145"/>
    </source>
</evidence>
<keyword evidence="11 12" id="KW-0670">Pyruvate</keyword>
<feature type="domain" description="C2" evidence="14">
    <location>
        <begin position="541"/>
        <end position="663"/>
    </location>
</feature>
<keyword evidence="12" id="KW-0967">Endosome</keyword>
<dbReference type="CDD" id="cd04039">
    <property type="entry name" value="C2_PSD"/>
    <property type="match status" value="1"/>
</dbReference>
<sequence>MATSGERLKKALKTAAKLPAKAAIKAKTNVRGRAARWHRQALAPVSGETPIVILRLQVVSCAGLRPKDRNGAGLDPFVAVSFLSSKHTTPTSKRTLNPVFPIRECTFDFPLHLSVVERMGGVGAVELVVWDRDMLVKKEYVGEAAVIGVDGWFQGTSGVGYQEEEGSEGEWERGLAWDSVDNKPFSIPLESTRANTPSMGSVQIKLGFVSPPNTTNLMDFKEVHRELKNREAKCTRGVGTIRSSQFTEGVIPPITAYQDDGGLSSAEDYDEESDAVSEGLSEADVDACEIPSYRDETAEEFPLVSSASSSPHASAAAKSATTKDARPKLAIQPESPTTPTLPVPPTAKAKAQTPGTATLPNFFTSSIPTSSGPTSPKSQSSLGNAATAPSMIIPVSAPLSPAPPLTSSKSATGFIPKMKFTRKRQEKQTSAAQGDASPSSSRSTTVVEGTSSVESQQDEKKKPRDKIISFKKRWSTGSSSPSPVQALTPAPPLALPTPILPSPNEKGEFNLVNTPSGVENTTVAAPPPLQGPLLTGAVIPKKSKKRKGYQFEAGNDIVGIVMLEIIRAEDLPRLKNVTRTGFDMDPFVVVSFGKKVFRTRIIRHSLNPVWDEKLLFHVRRYETSYKVQLTILDWDKLSSNDLIGDASFDVKSLVETAPQPDPTTGLYAPDYGGDHPMKEMKLDVMLEKDISWEAQGSKPSITIRAKYQSYAALRQRFWRQYLKQYDSDDTGTISHLELTSMLDSLGSTLTRSTIESFFERYGKKMDLDDLSIGEAIQCLESELGKPVSEKKRIDVSENETRSSSVSATPILSAMDKMGKELGDEFVNLEGLAFSGRPAHSTPQNPEHHQLLGSATLSGLFQQQQQQIIAPQQYTTEPNQMPLLTVPVMESSEEEESGASSATTNGSSSFTPGGTPNSLSRPATDMEATPKKPSRFKRMRRKKKSTTNADASAAGTSAEMVPFERVINVKNCPLCHRPRLNSKAEMDIVTHLAVCASQDWNQVDRIMVGNFVTASQAQRKWYTNMWEKISAGDYRLGANSANIIVQNRITGQLEEEKMQVYVRLGIRLLYKGAAGRMESARTRRLLKSLSIKQGVKYDSPESVKEIPSFVQFHQLNVDEILDPLDSFKTFNHFFYRKLKPDARPVENRDDPYRLVSAADCRLMTFETVTEATKIWIKGRDFSVGRLLGDAYKDEVDKYTGGALGIFRLAPQDYHRFHSPVDGTIGRMTYISGEYYTVNPQAIRSSLDVYGENVRKIVPIDSPQFGRVMAVCVGAMMVGTIKTTVEEGQQVQRGQEFGYFAFGGSTIVVLFEKGALEWDEDLSINARASLETLVRVGMGIGNGKRRPVTS</sequence>
<reference evidence="16 17" key="1">
    <citation type="submission" date="2014-04" db="EMBL/GenBank/DDBJ databases">
        <title>Evolutionary Origins and Diversification of the Mycorrhizal Mutualists.</title>
        <authorList>
            <consortium name="DOE Joint Genome Institute"/>
            <consortium name="Mycorrhizal Genomics Consortium"/>
            <person name="Kohler A."/>
            <person name="Kuo A."/>
            <person name="Nagy L.G."/>
            <person name="Floudas D."/>
            <person name="Copeland A."/>
            <person name="Barry K.W."/>
            <person name="Cichocki N."/>
            <person name="Veneault-Fourrey C."/>
            <person name="LaButti K."/>
            <person name="Lindquist E.A."/>
            <person name="Lipzen A."/>
            <person name="Lundell T."/>
            <person name="Morin E."/>
            <person name="Murat C."/>
            <person name="Riley R."/>
            <person name="Ohm R."/>
            <person name="Sun H."/>
            <person name="Tunlid A."/>
            <person name="Henrissat B."/>
            <person name="Grigoriev I.V."/>
            <person name="Hibbett D.S."/>
            <person name="Martin F."/>
        </authorList>
    </citation>
    <scope>NUCLEOTIDE SEQUENCE [LARGE SCALE GENOMIC DNA]</scope>
    <source>
        <strain evidence="16 17">Koide BX008</strain>
    </source>
</reference>
<dbReference type="GO" id="GO:0016540">
    <property type="term" value="P:protein autoprocessing"/>
    <property type="evidence" value="ECO:0007669"/>
    <property type="project" value="UniProtKB-UniRule"/>
</dbReference>
<evidence type="ECO:0000256" key="12">
    <source>
        <dbReference type="HAMAP-Rule" id="MF_03209"/>
    </source>
</evidence>
<feature type="compositionally biased region" description="Polar residues" evidence="13">
    <location>
        <begin position="353"/>
        <end position="363"/>
    </location>
</feature>
<feature type="compositionally biased region" description="Low complexity" evidence="13">
    <location>
        <begin position="399"/>
        <end position="412"/>
    </location>
</feature>
<feature type="domain" description="C2" evidence="14">
    <location>
        <begin position="33"/>
        <end position="166"/>
    </location>
</feature>
<dbReference type="HOGENOM" id="CLU_002661_2_1_1"/>
<dbReference type="EC" id="4.1.1.65" evidence="12"/>
<dbReference type="GO" id="GO:0006646">
    <property type="term" value="P:phosphatidylethanolamine biosynthetic process"/>
    <property type="evidence" value="ECO:0007669"/>
    <property type="project" value="UniProtKB-UniRule"/>
</dbReference>
<comment type="PTM">
    <text evidence="12">Is synthesized initially as an inactive proenzyme. Formation of the active enzyme involves a self-maturation process in which the active site pyruvoyl group is generated from an internal serine residue via an autocatalytic post-translational modification. Two non-identical subunits are generated from the proenzyme in this reaction, and the pyruvate is formed at the N-terminus of the alpha chain, which is derived from the carboxyl end of the proenzyme. The autoendoproteolytic cleavage occurs by a canonical serine protease mechanism, in which the side chain hydroxyl group of the serine supplies its oxygen atom to form the C-terminus of the beta chain, while the remainder of the serine residue undergoes an oxidative deamination to produce ammonia and the pyruvoyl prosthetic group on the alpha chain. During this reaction, the Ser that is part of the protease active site of the proenzyme becomes the pyruvoyl prosthetic group, which constitutes an essential element of the active site of the mature decarboxylase.</text>
</comment>
<feature type="region of interest" description="Disordered" evidence="13">
    <location>
        <begin position="299"/>
        <end position="385"/>
    </location>
</feature>
<feature type="active site" description="Charge relay system; for autoendoproteolytic cleavage activity" evidence="12">
    <location>
        <position position="1158"/>
    </location>
</feature>
<evidence type="ECO:0000256" key="9">
    <source>
        <dbReference type="ARBA" id="ARBA00023239"/>
    </source>
</evidence>
<dbReference type="SUPFAM" id="SSF47473">
    <property type="entry name" value="EF-hand"/>
    <property type="match status" value="1"/>
</dbReference>
<dbReference type="Gene3D" id="1.10.238.10">
    <property type="entry name" value="EF-hand"/>
    <property type="match status" value="1"/>
</dbReference>
<feature type="active site" description="Charge relay system; for autoendoproteolytic cleavage activity" evidence="12">
    <location>
        <position position="1216"/>
    </location>
</feature>
<evidence type="ECO:0000256" key="8">
    <source>
        <dbReference type="ARBA" id="ARBA00023209"/>
    </source>
</evidence>
<dbReference type="InterPro" id="IPR002048">
    <property type="entry name" value="EF_hand_dom"/>
</dbReference>
<evidence type="ECO:0000256" key="5">
    <source>
        <dbReference type="ARBA" id="ARBA00023098"/>
    </source>
</evidence>
<dbReference type="CDD" id="cd00030">
    <property type="entry name" value="C2"/>
    <property type="match status" value="1"/>
</dbReference>
<feature type="active site" description="Schiff-base intermediate with substrate; via pyruvic acid; for decarboxylase activity" evidence="12">
    <location>
        <position position="1303"/>
    </location>
</feature>
<evidence type="ECO:0000256" key="4">
    <source>
        <dbReference type="ARBA" id="ARBA00022837"/>
    </source>
</evidence>
<feature type="chain" id="PRO_5023249771" description="Phosphatidylserine decarboxylase 2 beta chain" evidence="12">
    <location>
        <begin position="1"/>
        <end position="1302"/>
    </location>
</feature>
<proteinExistence type="inferred from homology"/>
<dbReference type="PANTHER" id="PTHR10067:SF17">
    <property type="entry name" value="PHOSPHATIDYLSERINE DECARBOXYLASE PROENZYME 2"/>
    <property type="match status" value="1"/>
</dbReference>
<accession>A0A0C2WKI9</accession>
<protein>
    <recommendedName>
        <fullName evidence="12">Phosphatidylserine decarboxylase proenzyme 2</fullName>
        <ecNumber evidence="12">4.1.1.65</ecNumber>
    </recommendedName>
    <component>
        <recommendedName>
            <fullName evidence="12">Phosphatidylserine decarboxylase 2 beta chain</fullName>
        </recommendedName>
    </component>
    <component>
        <recommendedName>
            <fullName evidence="12">Phosphatidylserine decarboxylase 2 alpha chain</fullName>
        </recommendedName>
    </component>
</protein>
<evidence type="ECO:0000313" key="17">
    <source>
        <dbReference type="Proteomes" id="UP000054549"/>
    </source>
</evidence>
<keyword evidence="17" id="KW-1185">Reference proteome</keyword>
<evidence type="ECO:0000259" key="15">
    <source>
        <dbReference type="PROSITE" id="PS50222"/>
    </source>
</evidence>
<feature type="region of interest" description="Disordered" evidence="13">
    <location>
        <begin position="252"/>
        <end position="286"/>
    </location>
</feature>
<dbReference type="GO" id="GO:0000139">
    <property type="term" value="C:Golgi membrane"/>
    <property type="evidence" value="ECO:0007669"/>
    <property type="project" value="UniProtKB-SubCell"/>
</dbReference>
<keyword evidence="3 12" id="KW-0210">Decarboxylase</keyword>
<evidence type="ECO:0000313" key="16">
    <source>
        <dbReference type="EMBL" id="KIL56688.1"/>
    </source>
</evidence>
<evidence type="ECO:0000259" key="14">
    <source>
        <dbReference type="PROSITE" id="PS50004"/>
    </source>
</evidence>
<keyword evidence="7 12" id="KW-0865">Zymogen</keyword>
<feature type="compositionally biased region" description="Polar residues" evidence="13">
    <location>
        <begin position="475"/>
        <end position="485"/>
    </location>
</feature>
<comment type="similarity">
    <text evidence="12">Belongs to the phosphatidylserine decarboxylase family. PSD-B subfamily. Eukaryotic type II sub-subfamily.</text>
</comment>
<feature type="site" description="Cleavage (non-hydrolytic); by autocatalysis" evidence="12">
    <location>
        <begin position="1302"/>
        <end position="1303"/>
    </location>
</feature>
<keyword evidence="8 12" id="KW-0594">Phospholipid biosynthesis</keyword>
<dbReference type="NCBIfam" id="TIGR00163">
    <property type="entry name" value="PS_decarb"/>
    <property type="match status" value="1"/>
</dbReference>
<gene>
    <name evidence="12" type="primary">PSD2</name>
    <name evidence="16" type="ORF">M378DRAFT_188531</name>
</gene>
<evidence type="ECO:0000256" key="2">
    <source>
        <dbReference type="ARBA" id="ARBA00022516"/>
    </source>
</evidence>
<dbReference type="Gene3D" id="2.60.40.150">
    <property type="entry name" value="C2 domain"/>
    <property type="match status" value="2"/>
</dbReference>
<evidence type="ECO:0000256" key="13">
    <source>
        <dbReference type="SAM" id="MobiDB-lite"/>
    </source>
</evidence>
<dbReference type="InterPro" id="IPR000008">
    <property type="entry name" value="C2_dom"/>
</dbReference>
<dbReference type="InterPro" id="IPR033177">
    <property type="entry name" value="PSD-B"/>
</dbReference>
<dbReference type="PANTHER" id="PTHR10067">
    <property type="entry name" value="PHOSPHATIDYLSERINE DECARBOXYLASE"/>
    <property type="match status" value="1"/>
</dbReference>
<evidence type="ECO:0000256" key="3">
    <source>
        <dbReference type="ARBA" id="ARBA00022793"/>
    </source>
</evidence>
<feature type="chain" id="PRO_5023249770" description="Phosphatidylserine decarboxylase 2 alpha chain" evidence="12">
    <location>
        <begin position="1303"/>
        <end position="1348"/>
    </location>
</feature>
<dbReference type="FunCoup" id="A0A0C2WKI9">
    <property type="interactions" value="61"/>
</dbReference>
<feature type="compositionally biased region" description="Polar residues" evidence="13">
    <location>
        <begin position="909"/>
        <end position="920"/>
    </location>
</feature>
<dbReference type="InterPro" id="IPR035892">
    <property type="entry name" value="C2_domain_sf"/>
</dbReference>
<dbReference type="InParanoid" id="A0A0C2WKI9"/>
<dbReference type="GO" id="GO:0005509">
    <property type="term" value="F:calcium ion binding"/>
    <property type="evidence" value="ECO:0007669"/>
    <property type="project" value="InterPro"/>
</dbReference>
<keyword evidence="6 12" id="KW-0472">Membrane</keyword>
<dbReference type="PROSITE" id="PS50004">
    <property type="entry name" value="C2"/>
    <property type="match status" value="2"/>
</dbReference>
<comment type="subunit">
    <text evidence="12">Heterodimer of a large membrane-associated beta subunit and a small pyruvoyl-containing alpha subunit.</text>
</comment>
<feature type="compositionally biased region" description="Low complexity" evidence="13">
    <location>
        <begin position="305"/>
        <end position="320"/>
    </location>
</feature>
<dbReference type="Pfam" id="PF00168">
    <property type="entry name" value="C2"/>
    <property type="match status" value="2"/>
</dbReference>
<keyword evidence="9 12" id="KW-0456">Lyase</keyword>
<dbReference type="PROSITE" id="PS50222">
    <property type="entry name" value="EF_HAND_2"/>
    <property type="match status" value="1"/>
</dbReference>
<dbReference type="InterPro" id="IPR011992">
    <property type="entry name" value="EF-hand-dom_pair"/>
</dbReference>
<comment type="pathway">
    <text evidence="1">Lipid metabolism.</text>
</comment>
<evidence type="ECO:0000256" key="10">
    <source>
        <dbReference type="ARBA" id="ARBA00023264"/>
    </source>
</evidence>
<feature type="compositionally biased region" description="Low complexity" evidence="13">
    <location>
        <begin position="364"/>
        <end position="381"/>
    </location>
</feature>
<dbReference type="Pfam" id="PF02666">
    <property type="entry name" value="PS_Dcarbxylase"/>
    <property type="match status" value="1"/>
</dbReference>
<dbReference type="UniPathway" id="UPA00558">
    <property type="reaction ID" value="UER00616"/>
</dbReference>
<dbReference type="GO" id="GO:0005795">
    <property type="term" value="C:Golgi stack"/>
    <property type="evidence" value="ECO:0007669"/>
    <property type="project" value="UniProtKB-UniRule"/>
</dbReference>
<dbReference type="OrthoDB" id="67700at2759"/>
<comment type="pathway">
    <text evidence="12">Phospholipid metabolism; phosphatidylethanolamine biosynthesis; phosphatidylethanolamine from CDP-diacylglycerol: step 2/2.</text>
</comment>
<evidence type="ECO:0000256" key="11">
    <source>
        <dbReference type="ARBA" id="ARBA00023317"/>
    </source>
</evidence>
<dbReference type="STRING" id="946122.A0A0C2WKI9"/>
<dbReference type="Proteomes" id="UP000054549">
    <property type="component" value="Unassembled WGS sequence"/>
</dbReference>
<keyword evidence="10 12" id="KW-1208">Phospholipid metabolism</keyword>
<dbReference type="PROSITE" id="PS00018">
    <property type="entry name" value="EF_HAND_1"/>
    <property type="match status" value="1"/>
</dbReference>
<keyword evidence="12" id="KW-0333">Golgi apparatus</keyword>
<evidence type="ECO:0000256" key="6">
    <source>
        <dbReference type="ARBA" id="ARBA00023136"/>
    </source>
</evidence>
<organism evidence="16 17">
    <name type="scientific">Amanita muscaria (strain Koide BX008)</name>
    <dbReference type="NCBI Taxonomy" id="946122"/>
    <lineage>
        <taxon>Eukaryota</taxon>
        <taxon>Fungi</taxon>
        <taxon>Dikarya</taxon>
        <taxon>Basidiomycota</taxon>
        <taxon>Agaricomycotina</taxon>
        <taxon>Agaricomycetes</taxon>
        <taxon>Agaricomycetidae</taxon>
        <taxon>Agaricales</taxon>
        <taxon>Pluteineae</taxon>
        <taxon>Amanitaceae</taxon>
        <taxon>Amanita</taxon>
    </lineage>
</organism>
<dbReference type="InterPro" id="IPR003817">
    <property type="entry name" value="PS_Dcarbxylase"/>
</dbReference>
<comment type="subcellular location">
    <subcellularLocation>
        <location evidence="12">Golgi apparatus membrane</location>
        <topology evidence="12">Peripheral membrane protein</topology>
        <orientation evidence="12">Cytoplasmic side</orientation>
    </subcellularLocation>
    <subcellularLocation>
        <location evidence="12">Endosome membrane</location>
        <topology evidence="12">Peripheral membrane protein</topology>
        <orientation evidence="12">Cytoplasmic side</orientation>
    </subcellularLocation>
</comment>
<feature type="domain" description="EF-hand" evidence="15">
    <location>
        <begin position="713"/>
        <end position="748"/>
    </location>
</feature>
<feature type="active site" description="Charge relay system; for autoendoproteolytic cleavage activity" evidence="12">
    <location>
        <position position="1303"/>
    </location>
</feature>
<dbReference type="InterPro" id="IPR033179">
    <property type="entry name" value="PSD_type2_pro"/>
</dbReference>
<dbReference type="EMBL" id="KN818405">
    <property type="protein sequence ID" value="KIL56688.1"/>
    <property type="molecule type" value="Genomic_DNA"/>
</dbReference>
<comment type="catalytic activity">
    <reaction evidence="12">
        <text>a 1,2-diacyl-sn-glycero-3-phospho-L-serine + H(+) = a 1,2-diacyl-sn-glycero-3-phosphoethanolamine + CO2</text>
        <dbReference type="Rhea" id="RHEA:20828"/>
        <dbReference type="ChEBI" id="CHEBI:15378"/>
        <dbReference type="ChEBI" id="CHEBI:16526"/>
        <dbReference type="ChEBI" id="CHEBI:57262"/>
        <dbReference type="ChEBI" id="CHEBI:64612"/>
        <dbReference type="EC" id="4.1.1.65"/>
    </reaction>
</comment>
<name>A0A0C2WKI9_AMAMK</name>
<keyword evidence="5 12" id="KW-0443">Lipid metabolism</keyword>
<feature type="region of interest" description="Disordered" evidence="13">
    <location>
        <begin position="399"/>
        <end position="496"/>
    </location>
</feature>
<feature type="compositionally biased region" description="Basic residues" evidence="13">
    <location>
        <begin position="931"/>
        <end position="944"/>
    </location>
</feature>
<feature type="compositionally biased region" description="Acidic residues" evidence="13">
    <location>
        <begin position="267"/>
        <end position="286"/>
    </location>
</feature>
<comment type="cofactor">
    <cofactor evidence="12">
        <name>pyruvate</name>
        <dbReference type="ChEBI" id="CHEBI:15361"/>
    </cofactor>
    <text evidence="12">Binds 1 pyruvoyl group covalently per subunit.</text>
</comment>
<comment type="function">
    <text evidence="12">Catalyzes the formation of phosphatidylethanolamine (PtdEtn) from phosphatidylserine (PtdSer). Plays a central role in phospholipid metabolism and in the interorganelle trafficking of phosphatidylserine.</text>
</comment>
<dbReference type="SUPFAM" id="SSF49562">
    <property type="entry name" value="C2 domain (Calcium/lipid-binding domain, CaLB)"/>
    <property type="match status" value="2"/>
</dbReference>
<dbReference type="InterPro" id="IPR018247">
    <property type="entry name" value="EF_Hand_1_Ca_BS"/>
</dbReference>